<dbReference type="RefSeq" id="WP_315853394.1">
    <property type="nucleotide sequence ID" value="NZ_JABRWO010000006.1"/>
</dbReference>
<name>A0A7V8V5F5_9BACT</name>
<keyword evidence="3" id="KW-0808">Transferase</keyword>
<dbReference type="InterPro" id="IPR036953">
    <property type="entry name" value="GreA/GreB_C_sf"/>
</dbReference>
<dbReference type="AlphaFoldDB" id="A0A7V8V5F5"/>
<evidence type="ECO:0000313" key="4">
    <source>
        <dbReference type="Proteomes" id="UP000551616"/>
    </source>
</evidence>
<evidence type="ECO:0000259" key="1">
    <source>
        <dbReference type="Pfam" id="PF01272"/>
    </source>
</evidence>
<feature type="domain" description="Transcription elongation factor GreA/GreB C-terminal" evidence="1">
    <location>
        <begin position="58"/>
        <end position="131"/>
    </location>
</feature>
<protein>
    <submittedName>
        <fullName evidence="3">Regulator of nucleoside diphosphate kinase</fullName>
    </submittedName>
</protein>
<dbReference type="EMBL" id="JABRWO010000006">
    <property type="protein sequence ID" value="MBA2115309.1"/>
    <property type="molecule type" value="Genomic_DNA"/>
</dbReference>
<dbReference type="Gene3D" id="3.10.50.30">
    <property type="entry name" value="Transcription elongation factor, GreA/GreB, C-terminal domain"/>
    <property type="match status" value="1"/>
</dbReference>
<dbReference type="InterPro" id="IPR029462">
    <property type="entry name" value="Rnk_N"/>
</dbReference>
<proteinExistence type="predicted"/>
<sequence>MIQKKKPTKHIILTDGDYRRLVALLNDSFALALSQKPYLKDLRGELDIAEIVESGKIPRDVVTMHSIVRLRDVSSHEVDVFTLVFPREANIIEGKLSVLAPIGTAILGQRVGDVVTWPVPSGNVKVEIEEVLAPDSRLETTL</sequence>
<dbReference type="Pfam" id="PF01272">
    <property type="entry name" value="GreA_GreB"/>
    <property type="match status" value="1"/>
</dbReference>
<evidence type="ECO:0000259" key="2">
    <source>
        <dbReference type="Pfam" id="PF14760"/>
    </source>
</evidence>
<dbReference type="InterPro" id="IPR023459">
    <property type="entry name" value="Tscrpt_elong_fac_GreA/B_fam"/>
</dbReference>
<reference evidence="3 4" key="1">
    <citation type="submission" date="2020-05" db="EMBL/GenBank/DDBJ databases">
        <title>Bremerella alba sp. nov., a novel planctomycete isolated from the surface of the macroalga Fucus spiralis.</title>
        <authorList>
            <person name="Godinho O."/>
            <person name="Botelho R."/>
            <person name="Albuquerque L."/>
            <person name="Wiegand S."/>
            <person name="Da Costa M.S."/>
            <person name="Lobo-Da-Cunha A."/>
            <person name="Jogler C."/>
            <person name="Lage O.M."/>
        </authorList>
    </citation>
    <scope>NUCLEOTIDE SEQUENCE [LARGE SCALE GENOMIC DNA]</scope>
    <source>
        <strain evidence="3 4">FF15</strain>
    </source>
</reference>
<dbReference type="PANTHER" id="PTHR30437:SF5">
    <property type="entry name" value="REGULATOR OF NUCLEOSIDE DIPHOSPHATE KINASE"/>
    <property type="match status" value="1"/>
</dbReference>
<keyword evidence="3" id="KW-0418">Kinase</keyword>
<dbReference type="Pfam" id="PF14760">
    <property type="entry name" value="Rnk_N"/>
    <property type="match status" value="1"/>
</dbReference>
<accession>A0A7V8V5F5</accession>
<dbReference type="SUPFAM" id="SSF54534">
    <property type="entry name" value="FKBP-like"/>
    <property type="match status" value="1"/>
</dbReference>
<dbReference type="GO" id="GO:0003677">
    <property type="term" value="F:DNA binding"/>
    <property type="evidence" value="ECO:0007669"/>
    <property type="project" value="InterPro"/>
</dbReference>
<feature type="domain" description="Regulator of nucleoside diphosphate kinase N-terminal" evidence="2">
    <location>
        <begin position="10"/>
        <end position="52"/>
    </location>
</feature>
<dbReference type="GO" id="GO:0070063">
    <property type="term" value="F:RNA polymerase binding"/>
    <property type="evidence" value="ECO:0007669"/>
    <property type="project" value="InterPro"/>
</dbReference>
<dbReference type="GO" id="GO:0032784">
    <property type="term" value="P:regulation of DNA-templated transcription elongation"/>
    <property type="evidence" value="ECO:0007669"/>
    <property type="project" value="InterPro"/>
</dbReference>
<dbReference type="PANTHER" id="PTHR30437">
    <property type="entry name" value="TRANSCRIPTION ELONGATION FACTOR GREA"/>
    <property type="match status" value="1"/>
</dbReference>
<dbReference type="GO" id="GO:0006354">
    <property type="term" value="P:DNA-templated transcription elongation"/>
    <property type="evidence" value="ECO:0007669"/>
    <property type="project" value="TreeGrafter"/>
</dbReference>
<comment type="caution">
    <text evidence="3">The sequence shown here is derived from an EMBL/GenBank/DDBJ whole genome shotgun (WGS) entry which is preliminary data.</text>
</comment>
<keyword evidence="4" id="KW-1185">Reference proteome</keyword>
<dbReference type="InterPro" id="IPR001437">
    <property type="entry name" value="Tscrpt_elong_fac_GreA/B_C"/>
</dbReference>
<evidence type="ECO:0000313" key="3">
    <source>
        <dbReference type="EMBL" id="MBA2115309.1"/>
    </source>
</evidence>
<dbReference type="Proteomes" id="UP000551616">
    <property type="component" value="Unassembled WGS sequence"/>
</dbReference>
<dbReference type="GO" id="GO:0016301">
    <property type="term" value="F:kinase activity"/>
    <property type="evidence" value="ECO:0007669"/>
    <property type="project" value="UniProtKB-KW"/>
</dbReference>
<organism evidence="3 4">
    <name type="scientific">Bremerella alba</name>
    <dbReference type="NCBI Taxonomy" id="980252"/>
    <lineage>
        <taxon>Bacteria</taxon>
        <taxon>Pseudomonadati</taxon>
        <taxon>Planctomycetota</taxon>
        <taxon>Planctomycetia</taxon>
        <taxon>Pirellulales</taxon>
        <taxon>Pirellulaceae</taxon>
        <taxon>Bremerella</taxon>
    </lineage>
</organism>
<gene>
    <name evidence="3" type="primary">rnk</name>
    <name evidence="3" type="ORF">HOV93_24830</name>
</gene>